<evidence type="ECO:0000259" key="8">
    <source>
        <dbReference type="PROSITE" id="PS50949"/>
    </source>
</evidence>
<proteinExistence type="inferred from homology"/>
<keyword evidence="4" id="KW-0663">Pyridoxal phosphate</keyword>
<comment type="similarity">
    <text evidence="2">In the C-terminal section; belongs to the class-I pyridoxal-phosphate-dependent aminotransferase family.</text>
</comment>
<keyword evidence="3 9" id="KW-0808">Transferase</keyword>
<dbReference type="PROSITE" id="PS50949">
    <property type="entry name" value="HTH_GNTR"/>
    <property type="match status" value="1"/>
</dbReference>
<dbReference type="InterPro" id="IPR015424">
    <property type="entry name" value="PyrdxlP-dep_Trfase"/>
</dbReference>
<keyword evidence="10" id="KW-1185">Reference proteome</keyword>
<accession>A0ABU6MHQ3</accession>
<dbReference type="InterPro" id="IPR036388">
    <property type="entry name" value="WH-like_DNA-bd_sf"/>
</dbReference>
<dbReference type="PANTHER" id="PTHR46577:SF2">
    <property type="entry name" value="TRANSCRIPTIONAL REGULATORY PROTEIN"/>
    <property type="match status" value="1"/>
</dbReference>
<keyword evidence="5" id="KW-0805">Transcription regulation</keyword>
<dbReference type="Proteomes" id="UP001341444">
    <property type="component" value="Unassembled WGS sequence"/>
</dbReference>
<dbReference type="PRINTS" id="PR00035">
    <property type="entry name" value="HTHGNTR"/>
</dbReference>
<keyword evidence="7" id="KW-0804">Transcription</keyword>
<dbReference type="InterPro" id="IPR051446">
    <property type="entry name" value="HTH_trans_reg/aminotransferase"/>
</dbReference>
<dbReference type="SUPFAM" id="SSF46785">
    <property type="entry name" value="Winged helix' DNA-binding domain"/>
    <property type="match status" value="1"/>
</dbReference>
<dbReference type="RefSeq" id="WP_066264049.1">
    <property type="nucleotide sequence ID" value="NZ_JARMAB010000020.1"/>
</dbReference>
<evidence type="ECO:0000256" key="1">
    <source>
        <dbReference type="ARBA" id="ARBA00001933"/>
    </source>
</evidence>
<dbReference type="PANTHER" id="PTHR46577">
    <property type="entry name" value="HTH-TYPE TRANSCRIPTIONAL REGULATORY PROTEIN GABR"/>
    <property type="match status" value="1"/>
</dbReference>
<sequence length="488" mass="55068">MTQNIWKEVVINPQEKTPLYKQISNQIELLVHDGQLKPGFRLPSERTMAKLLNVSRMTITLANEEMKMKGIVRSHQGSGTFILRGTRLKEKEVQLDNPVDFAYPTGEINHGMDEIMSLGQDQSLINLGGVGAAPEVHPGIEFSQCFAEHLRRNPVLLQLPSPTQGYEPLRLEMINWLKKVGVTAELNEIMMVSGAMQGLDLISRLFLKPGDFVIMEEPGFLAAADAFTATGAKILRITLDEEGIRLDSLENMLMQFPVKFIYVNPTFQNPTGITMSLERRKQLLHLAKKYGVFIVEDDPFSLLYYSEKPDPPIQTLGSDHVIYIQSFSKYLYPELRVAVLVASEGIIRHLSKIKQRVDLHSNNLTQIALHAYITGGLLETHIQKLRYGYAQRLKEVQLRVKASSFLHCQIPKGGVFLWCRIPKEVPAERLLEVAVKKGLTFVPGNWMSGVGLYDHHIRLAFTHPSHEGLKKGLDLISDAISAYKAYQF</sequence>
<dbReference type="InterPro" id="IPR015421">
    <property type="entry name" value="PyrdxlP-dep_Trfase_major"/>
</dbReference>
<dbReference type="InterPro" id="IPR036390">
    <property type="entry name" value="WH_DNA-bd_sf"/>
</dbReference>
<evidence type="ECO:0000256" key="6">
    <source>
        <dbReference type="ARBA" id="ARBA00023125"/>
    </source>
</evidence>
<dbReference type="Pfam" id="PF00155">
    <property type="entry name" value="Aminotran_1_2"/>
    <property type="match status" value="1"/>
</dbReference>
<evidence type="ECO:0000313" key="10">
    <source>
        <dbReference type="Proteomes" id="UP001341444"/>
    </source>
</evidence>
<evidence type="ECO:0000256" key="7">
    <source>
        <dbReference type="ARBA" id="ARBA00023163"/>
    </source>
</evidence>
<dbReference type="CDD" id="cd00609">
    <property type="entry name" value="AAT_like"/>
    <property type="match status" value="1"/>
</dbReference>
<evidence type="ECO:0000256" key="4">
    <source>
        <dbReference type="ARBA" id="ARBA00022898"/>
    </source>
</evidence>
<dbReference type="SUPFAM" id="SSF53383">
    <property type="entry name" value="PLP-dependent transferases"/>
    <property type="match status" value="1"/>
</dbReference>
<dbReference type="Gene3D" id="1.10.10.10">
    <property type="entry name" value="Winged helix-like DNA-binding domain superfamily/Winged helix DNA-binding domain"/>
    <property type="match status" value="1"/>
</dbReference>
<protein>
    <submittedName>
        <fullName evidence="9">PLP-dependent aminotransferase family protein</fullName>
    </submittedName>
</protein>
<dbReference type="SMART" id="SM00345">
    <property type="entry name" value="HTH_GNTR"/>
    <property type="match status" value="1"/>
</dbReference>
<dbReference type="Pfam" id="PF00392">
    <property type="entry name" value="GntR"/>
    <property type="match status" value="1"/>
</dbReference>
<name>A0ABU6MHQ3_9BACI</name>
<evidence type="ECO:0000256" key="5">
    <source>
        <dbReference type="ARBA" id="ARBA00023015"/>
    </source>
</evidence>
<evidence type="ECO:0000256" key="2">
    <source>
        <dbReference type="ARBA" id="ARBA00005384"/>
    </source>
</evidence>
<evidence type="ECO:0000313" key="9">
    <source>
        <dbReference type="EMBL" id="MED1204203.1"/>
    </source>
</evidence>
<dbReference type="InterPro" id="IPR004839">
    <property type="entry name" value="Aminotransferase_I/II_large"/>
</dbReference>
<dbReference type="CDD" id="cd07377">
    <property type="entry name" value="WHTH_GntR"/>
    <property type="match status" value="1"/>
</dbReference>
<feature type="domain" description="HTH gntR-type" evidence="8">
    <location>
        <begin position="17"/>
        <end position="85"/>
    </location>
</feature>
<reference evidence="9 10" key="1">
    <citation type="submission" date="2023-03" db="EMBL/GenBank/DDBJ databases">
        <title>Bacillus Genome Sequencing.</title>
        <authorList>
            <person name="Dunlap C."/>
        </authorList>
    </citation>
    <scope>NUCLEOTIDE SEQUENCE [LARGE SCALE GENOMIC DNA]</scope>
    <source>
        <strain evidence="9 10">B-23453</strain>
    </source>
</reference>
<keyword evidence="6" id="KW-0238">DNA-binding</keyword>
<dbReference type="EMBL" id="JARMAB010000020">
    <property type="protein sequence ID" value="MED1204203.1"/>
    <property type="molecule type" value="Genomic_DNA"/>
</dbReference>
<dbReference type="Gene3D" id="3.40.640.10">
    <property type="entry name" value="Type I PLP-dependent aspartate aminotransferase-like (Major domain)"/>
    <property type="match status" value="1"/>
</dbReference>
<evidence type="ECO:0000256" key="3">
    <source>
        <dbReference type="ARBA" id="ARBA00022576"/>
    </source>
</evidence>
<dbReference type="GO" id="GO:0008483">
    <property type="term" value="F:transaminase activity"/>
    <property type="evidence" value="ECO:0007669"/>
    <property type="project" value="UniProtKB-KW"/>
</dbReference>
<dbReference type="InterPro" id="IPR000524">
    <property type="entry name" value="Tscrpt_reg_HTH_GntR"/>
</dbReference>
<organism evidence="9 10">
    <name type="scientific">Heyndrickxia acidicola</name>
    <dbReference type="NCBI Taxonomy" id="209389"/>
    <lineage>
        <taxon>Bacteria</taxon>
        <taxon>Bacillati</taxon>
        <taxon>Bacillota</taxon>
        <taxon>Bacilli</taxon>
        <taxon>Bacillales</taxon>
        <taxon>Bacillaceae</taxon>
        <taxon>Heyndrickxia</taxon>
    </lineage>
</organism>
<keyword evidence="3 9" id="KW-0032">Aminotransferase</keyword>
<comment type="caution">
    <text evidence="9">The sequence shown here is derived from an EMBL/GenBank/DDBJ whole genome shotgun (WGS) entry which is preliminary data.</text>
</comment>
<dbReference type="InterPro" id="IPR015422">
    <property type="entry name" value="PyrdxlP-dep_Trfase_small"/>
</dbReference>
<comment type="cofactor">
    <cofactor evidence="1">
        <name>pyridoxal 5'-phosphate</name>
        <dbReference type="ChEBI" id="CHEBI:597326"/>
    </cofactor>
</comment>
<dbReference type="Gene3D" id="3.90.1150.10">
    <property type="entry name" value="Aspartate Aminotransferase, domain 1"/>
    <property type="match status" value="1"/>
</dbReference>
<gene>
    <name evidence="9" type="ORF">P4T90_14235</name>
</gene>